<organism evidence="1 2">
    <name type="scientific">Oceanisphaera sediminis</name>
    <dbReference type="NCBI Taxonomy" id="981381"/>
    <lineage>
        <taxon>Bacteria</taxon>
        <taxon>Pseudomonadati</taxon>
        <taxon>Pseudomonadota</taxon>
        <taxon>Gammaproteobacteria</taxon>
        <taxon>Aeromonadales</taxon>
        <taxon>Aeromonadaceae</taxon>
        <taxon>Oceanisphaera</taxon>
    </lineage>
</organism>
<gene>
    <name evidence="1" type="ORF">GCM10022421_31010</name>
</gene>
<protein>
    <submittedName>
        <fullName evidence="1">Uncharacterized protein</fullName>
    </submittedName>
</protein>
<reference evidence="2" key="1">
    <citation type="journal article" date="2019" name="Int. J. Syst. Evol. Microbiol.">
        <title>The Global Catalogue of Microorganisms (GCM) 10K type strain sequencing project: providing services to taxonomists for standard genome sequencing and annotation.</title>
        <authorList>
            <consortium name="The Broad Institute Genomics Platform"/>
            <consortium name="The Broad Institute Genome Sequencing Center for Infectious Disease"/>
            <person name="Wu L."/>
            <person name="Ma J."/>
        </authorList>
    </citation>
    <scope>NUCLEOTIDE SEQUENCE [LARGE SCALE GENOMIC DNA]</scope>
    <source>
        <strain evidence="2">JCM 17329</strain>
    </source>
</reference>
<evidence type="ECO:0000313" key="1">
    <source>
        <dbReference type="EMBL" id="GAA3720549.1"/>
    </source>
</evidence>
<accession>A0ABP7ENA3</accession>
<name>A0ABP7ENA3_9GAMM</name>
<dbReference type="Proteomes" id="UP001501479">
    <property type="component" value="Unassembled WGS sequence"/>
</dbReference>
<keyword evidence="2" id="KW-1185">Reference proteome</keyword>
<evidence type="ECO:0000313" key="2">
    <source>
        <dbReference type="Proteomes" id="UP001501479"/>
    </source>
</evidence>
<sequence length="479" mass="54245">MESTSDTWQLVLRGNDYDYSAAFDLSLRNAHIDLRVITACYMLLKPGDDQPDLLAKYIKALLTGSRIHPSGSIGQSRHNISNAGDLLGAYIRHRDYRYYGEGSYGTWLSSIMESFGRIYEERRVSGRIYSGWGANDPRSMNRAYVEIAISMSGTIWKLPNDWEEAIFSGFFRHMDQQSIISDLHDWIKIANEHDDYLLVDPSSLEIFKGNFIKSVEGIIQKISDAQRQLVADADKDRDRLANFCVASSAILSNKGDPEFPLGLFEHFDREADLNDNSAFSVNIVDYAKERVASGIDTSRAINEDSWMADCISNNLKLNVLRSLLKHPQSVSYEYTDIDGILSDIRKISESMAIPVLFVGSQKLKSTLRRSSYEPEVAGRHDISRQDGFDNEYICHIGNCEVYSLSFSDVDYCLLTSKELFDTVSFRKIADDQYVDVDFELNKGSDTVGKLILKYWMKVNLTGNTPCVKLELVIKDDDSV</sequence>
<dbReference type="EMBL" id="BAABDS010000046">
    <property type="protein sequence ID" value="GAA3720549.1"/>
    <property type="molecule type" value="Genomic_DNA"/>
</dbReference>
<proteinExistence type="predicted"/>
<comment type="caution">
    <text evidence="1">The sequence shown here is derived from an EMBL/GenBank/DDBJ whole genome shotgun (WGS) entry which is preliminary data.</text>
</comment>